<organism evidence="5">
    <name type="scientific">Microbacterium paraoxydans</name>
    <dbReference type="NCBI Taxonomy" id="199592"/>
    <lineage>
        <taxon>Bacteria</taxon>
        <taxon>Bacillati</taxon>
        <taxon>Actinomycetota</taxon>
        <taxon>Actinomycetes</taxon>
        <taxon>Micrococcales</taxon>
        <taxon>Microbacteriaceae</taxon>
        <taxon>Microbacterium</taxon>
    </lineage>
</organism>
<dbReference type="AlphaFoldDB" id="A0A1H1WRF1"/>
<dbReference type="SUPFAM" id="SSF53756">
    <property type="entry name" value="UDP-Glycosyltransferase/glycogen phosphorylase"/>
    <property type="match status" value="1"/>
</dbReference>
<dbReference type="GO" id="GO:1901137">
    <property type="term" value="P:carbohydrate derivative biosynthetic process"/>
    <property type="evidence" value="ECO:0007669"/>
    <property type="project" value="UniProtKB-ARBA"/>
</dbReference>
<dbReference type="EMBL" id="LT629770">
    <property type="protein sequence ID" value="SDS98916.1"/>
    <property type="molecule type" value="Genomic_DNA"/>
</dbReference>
<accession>A0A1H1WRF1</accession>
<evidence type="ECO:0000256" key="3">
    <source>
        <dbReference type="ARBA" id="ARBA00022679"/>
    </source>
</evidence>
<keyword evidence="3 5" id="KW-0808">Transferase</keyword>
<name>A0A1H1WRF1_9MICO</name>
<dbReference type="PANTHER" id="PTHR45947">
    <property type="entry name" value="SULFOQUINOVOSYL TRANSFERASE SQD2"/>
    <property type="match status" value="1"/>
</dbReference>
<evidence type="ECO:0000256" key="2">
    <source>
        <dbReference type="ARBA" id="ARBA00022676"/>
    </source>
</evidence>
<feature type="domain" description="Glycosyltransferase subfamily 4-like N-terminal" evidence="4">
    <location>
        <begin position="24"/>
        <end position="186"/>
    </location>
</feature>
<keyword evidence="2" id="KW-0328">Glycosyltransferase</keyword>
<sequence length="392" mass="41797">MSRRRRAVIATRLYTPEVTAASFRMEALAHALAADTDVTVLSTKPPRDTVIADAPGVVVRRAPVLRDRSGAIRGYVPYLSFDVPLFFRLLVRRTDVIVAEAPPTTGFAAAIAAFLTRRPLVYYPGDVWTDAVASMDAPGPVVAVMRFVERFVLRRAARSLAVSTEVADRLAAIGGRPERVVTVGNGIDTAVFRPDVVPHEAERPYFVYTGTMSEWQQPDVFIRALALLPDEDVELRFFGQGAVEAELKELAARLAPGRVHFGGLVGPATSASWIRGAVGALVSIVPGIGYDFARPTKTYAAAAVGTPVLFTGAETGGEVVRAGGLGEAVAFDPEEVAAAMRRLLSEWASGGTERTRADRAAWAADNASLATVGARAAEVVRGARRGSRSNAK</sequence>
<dbReference type="InterPro" id="IPR050194">
    <property type="entry name" value="Glycosyltransferase_grp1"/>
</dbReference>
<dbReference type="Gene3D" id="3.40.50.2000">
    <property type="entry name" value="Glycogen Phosphorylase B"/>
    <property type="match status" value="2"/>
</dbReference>
<evidence type="ECO:0000256" key="1">
    <source>
        <dbReference type="ARBA" id="ARBA00021292"/>
    </source>
</evidence>
<dbReference type="CDD" id="cd03794">
    <property type="entry name" value="GT4_WbuB-like"/>
    <property type="match status" value="1"/>
</dbReference>
<dbReference type="Pfam" id="PF13579">
    <property type="entry name" value="Glyco_trans_4_4"/>
    <property type="match status" value="1"/>
</dbReference>
<dbReference type="PANTHER" id="PTHR45947:SF3">
    <property type="entry name" value="SULFOQUINOVOSYL TRANSFERASE SQD2"/>
    <property type="match status" value="1"/>
</dbReference>
<dbReference type="GO" id="GO:0016758">
    <property type="term" value="F:hexosyltransferase activity"/>
    <property type="evidence" value="ECO:0007669"/>
    <property type="project" value="TreeGrafter"/>
</dbReference>
<gene>
    <name evidence="5" type="ORF">SAMN04489809_3206</name>
</gene>
<evidence type="ECO:0000259" key="4">
    <source>
        <dbReference type="Pfam" id="PF13579"/>
    </source>
</evidence>
<reference evidence="5" key="1">
    <citation type="submission" date="2016-10" db="EMBL/GenBank/DDBJ databases">
        <authorList>
            <person name="de Groot N.N."/>
        </authorList>
    </citation>
    <scope>NUCLEOTIDE SEQUENCE [LARGE SCALE GENOMIC DNA]</scope>
    <source>
        <strain evidence="5">DSM 15019</strain>
    </source>
</reference>
<dbReference type="Proteomes" id="UP000182126">
    <property type="component" value="Chromosome I"/>
</dbReference>
<dbReference type="Pfam" id="PF13692">
    <property type="entry name" value="Glyco_trans_1_4"/>
    <property type="match status" value="1"/>
</dbReference>
<proteinExistence type="predicted"/>
<evidence type="ECO:0000313" key="5">
    <source>
        <dbReference type="EMBL" id="SDS98916.1"/>
    </source>
</evidence>
<protein>
    <recommendedName>
        <fullName evidence="1">D-inositol 3-phosphate glycosyltransferase</fullName>
    </recommendedName>
</protein>
<dbReference type="GeneID" id="36299956"/>
<dbReference type="InterPro" id="IPR028098">
    <property type="entry name" value="Glyco_trans_4-like_N"/>
</dbReference>
<dbReference type="RefSeq" id="WP_060923402.1">
    <property type="nucleotide sequence ID" value="NZ_JBFBMG010000001.1"/>
</dbReference>